<dbReference type="Pfam" id="PF06243">
    <property type="entry name" value="PaaB"/>
    <property type="match status" value="1"/>
</dbReference>
<dbReference type="EMBL" id="LR027517">
    <property type="protein sequence ID" value="VCU53030.1"/>
    <property type="molecule type" value="Genomic_DNA"/>
</dbReference>
<dbReference type="InterPro" id="IPR038693">
    <property type="entry name" value="PaaB_sf"/>
</dbReference>
<gene>
    <name evidence="1" type="ORF">TTHN1_00789</name>
</gene>
<name>A0A3P4AQL9_THETH</name>
<dbReference type="AlphaFoldDB" id="A0A3P4AQL9"/>
<protein>
    <recommendedName>
        <fullName evidence="3">Phenylacetic acid degradation protein</fullName>
    </recommendedName>
</protein>
<organism evidence="1 2">
    <name type="scientific">Thermus thermophilus</name>
    <dbReference type="NCBI Taxonomy" id="274"/>
    <lineage>
        <taxon>Bacteria</taxon>
        <taxon>Thermotogati</taxon>
        <taxon>Deinococcota</taxon>
        <taxon>Deinococci</taxon>
        <taxon>Thermales</taxon>
        <taxon>Thermaceae</taxon>
        <taxon>Thermus</taxon>
    </lineage>
</organism>
<dbReference type="Gene3D" id="3.10.20.520">
    <property type="entry name" value="Phenylacetic acid degradation B"/>
    <property type="match status" value="1"/>
</dbReference>
<accession>A0A3P4AQL9</accession>
<reference evidence="1 2" key="1">
    <citation type="submission" date="2018-10" db="EMBL/GenBank/DDBJ databases">
        <authorList>
            <person name="Peiro R."/>
            <person name="Begona"/>
            <person name="Cbmso G."/>
            <person name="Lopez M."/>
            <person name="Gonzalez S."/>
            <person name="Sacristan E."/>
            <person name="Castillo E."/>
        </authorList>
    </citation>
    <scope>NUCLEOTIDE SEQUENCE [LARGE SCALE GENOMIC DNA]</scope>
    <source>
        <strain evidence="1">TTHNAR1</strain>
    </source>
</reference>
<dbReference type="RefSeq" id="WP_014629625.1">
    <property type="nucleotide sequence ID" value="NZ_LR027517.1"/>
</dbReference>
<evidence type="ECO:0008006" key="3">
    <source>
        <dbReference type="Google" id="ProtNLM"/>
    </source>
</evidence>
<evidence type="ECO:0000313" key="1">
    <source>
        <dbReference type="EMBL" id="VCU53030.1"/>
    </source>
</evidence>
<proteinExistence type="predicted"/>
<dbReference type="InterPro" id="IPR009359">
    <property type="entry name" value="PaaB"/>
</dbReference>
<sequence length="182" mass="20533">MWGTEWPRFEVIKQDTERSLPQMVGSVHATDPEHALLVARHVFVRRPSAYALFVAPAEAFFHVTQEALKDPKALEGPLGEEDAFPPGKQLEAYWVFAKKSHRRSMVYGDLVGRFLAKSPGEAVKQALLEAQGVAFWAVPERLVVGTEPTPEVVESWFAPAREKTYRLQSYYGLITAKEERHA</sequence>
<evidence type="ECO:0000313" key="2">
    <source>
        <dbReference type="Proteomes" id="UP000279841"/>
    </source>
</evidence>
<dbReference type="Proteomes" id="UP000279841">
    <property type="component" value="Chromosome"/>
</dbReference>